<name>A0ABW1KVT0_9PROT</name>
<dbReference type="EMBL" id="JBHPON010000001">
    <property type="protein sequence ID" value="MFC6034563.1"/>
    <property type="molecule type" value="Genomic_DNA"/>
</dbReference>
<dbReference type="Pfam" id="PF02104">
    <property type="entry name" value="SURF1"/>
    <property type="match status" value="1"/>
</dbReference>
<dbReference type="RefSeq" id="WP_379880107.1">
    <property type="nucleotide sequence ID" value="NZ_JBHPON010000001.1"/>
</dbReference>
<evidence type="ECO:0000313" key="7">
    <source>
        <dbReference type="EMBL" id="MFC6034563.1"/>
    </source>
</evidence>
<evidence type="ECO:0000256" key="5">
    <source>
        <dbReference type="ARBA" id="ARBA00023136"/>
    </source>
</evidence>
<keyword evidence="8" id="KW-1185">Reference proteome</keyword>
<evidence type="ECO:0000256" key="1">
    <source>
        <dbReference type="ARBA" id="ARBA00004370"/>
    </source>
</evidence>
<dbReference type="InterPro" id="IPR045214">
    <property type="entry name" value="Surf1/Surf4"/>
</dbReference>
<sequence length="243" mass="26575">MSTNKHMSSYRFQFRPALTFVVAIAFALLITLGSWQVRRLEWKQGLIAQVEARVNGEPIPFVDAVRRAGAGEAMEYTPVTIAGRMQAEKEARVFGTLDGAPGAYVFAPVETAAGVVYVNRGFAPQDVLSVPCFCDAAATEDAFTGLLRAAERPSPPASWFQTTGKSVDGLWFVRDPQAFAVEAGIDAPAYYIDQYAVAGRDWPKGGTTRLDFNNRHLEYALTWFGLAATLVGVWIAFSLKKPD</sequence>
<comment type="caution">
    <text evidence="6">Lacks conserved residue(s) required for the propagation of feature annotation.</text>
</comment>
<comment type="subcellular location">
    <subcellularLocation>
        <location evidence="6">Cell membrane</location>
        <topology evidence="6">Multi-pass membrane protein</topology>
    </subcellularLocation>
    <subcellularLocation>
        <location evidence="1">Membrane</location>
    </subcellularLocation>
</comment>
<proteinExistence type="inferred from homology"/>
<accession>A0ABW1KVT0</accession>
<protein>
    <recommendedName>
        <fullName evidence="6">SURF1-like protein</fullName>
    </recommendedName>
</protein>
<comment type="caution">
    <text evidence="7">The sequence shown here is derived from an EMBL/GenBank/DDBJ whole genome shotgun (WGS) entry which is preliminary data.</text>
</comment>
<organism evidence="7 8">
    <name type="scientific">Hyphococcus aureus</name>
    <dbReference type="NCBI Taxonomy" id="2666033"/>
    <lineage>
        <taxon>Bacteria</taxon>
        <taxon>Pseudomonadati</taxon>
        <taxon>Pseudomonadota</taxon>
        <taxon>Alphaproteobacteria</taxon>
        <taxon>Parvularculales</taxon>
        <taxon>Parvularculaceae</taxon>
        <taxon>Hyphococcus</taxon>
    </lineage>
</organism>
<keyword evidence="5 6" id="KW-0472">Membrane</keyword>
<gene>
    <name evidence="7" type="ORF">ACFMB1_03350</name>
</gene>
<evidence type="ECO:0000256" key="4">
    <source>
        <dbReference type="ARBA" id="ARBA00022989"/>
    </source>
</evidence>
<evidence type="ECO:0000313" key="8">
    <source>
        <dbReference type="Proteomes" id="UP001596116"/>
    </source>
</evidence>
<keyword evidence="3 6" id="KW-0812">Transmembrane</keyword>
<evidence type="ECO:0000256" key="6">
    <source>
        <dbReference type="RuleBase" id="RU363076"/>
    </source>
</evidence>
<reference evidence="7 8" key="1">
    <citation type="submission" date="2024-09" db="EMBL/GenBank/DDBJ databases">
        <authorList>
            <person name="Zhang Z.-H."/>
        </authorList>
    </citation>
    <scope>NUCLEOTIDE SEQUENCE [LARGE SCALE GENOMIC DNA]</scope>
    <source>
        <strain evidence="7 8">HHTR114</strain>
    </source>
</reference>
<evidence type="ECO:0000256" key="3">
    <source>
        <dbReference type="ARBA" id="ARBA00022692"/>
    </source>
</evidence>
<evidence type="ECO:0000256" key="2">
    <source>
        <dbReference type="ARBA" id="ARBA00007165"/>
    </source>
</evidence>
<dbReference type="Proteomes" id="UP001596116">
    <property type="component" value="Unassembled WGS sequence"/>
</dbReference>
<comment type="similarity">
    <text evidence="2 6">Belongs to the SURF1 family.</text>
</comment>
<dbReference type="CDD" id="cd06662">
    <property type="entry name" value="SURF1"/>
    <property type="match status" value="1"/>
</dbReference>
<dbReference type="PANTHER" id="PTHR23427">
    <property type="entry name" value="SURFEIT LOCUS PROTEIN"/>
    <property type="match status" value="1"/>
</dbReference>
<dbReference type="InterPro" id="IPR002994">
    <property type="entry name" value="Surf1/Shy1"/>
</dbReference>
<keyword evidence="6" id="KW-1003">Cell membrane</keyword>
<dbReference type="PROSITE" id="PS50895">
    <property type="entry name" value="SURF1"/>
    <property type="match status" value="1"/>
</dbReference>
<dbReference type="PANTHER" id="PTHR23427:SF2">
    <property type="entry name" value="SURFEIT LOCUS PROTEIN 1"/>
    <property type="match status" value="1"/>
</dbReference>
<feature type="transmembrane region" description="Helical" evidence="6">
    <location>
        <begin position="219"/>
        <end position="239"/>
    </location>
</feature>
<keyword evidence="4 6" id="KW-1133">Transmembrane helix</keyword>